<keyword evidence="1" id="KW-0472">Membrane</keyword>
<evidence type="ECO:0000313" key="3">
    <source>
        <dbReference type="Proteomes" id="UP000599179"/>
    </source>
</evidence>
<keyword evidence="3" id="KW-1185">Reference proteome</keyword>
<dbReference type="EMBL" id="BMGM01000001">
    <property type="protein sequence ID" value="GGE25011.1"/>
    <property type="molecule type" value="Genomic_DNA"/>
</dbReference>
<name>A0ABQ1SF04_9FLAO</name>
<organism evidence="2 3">
    <name type="scientific">Psychroflexus planctonicus</name>
    <dbReference type="NCBI Taxonomy" id="1526575"/>
    <lineage>
        <taxon>Bacteria</taxon>
        <taxon>Pseudomonadati</taxon>
        <taxon>Bacteroidota</taxon>
        <taxon>Flavobacteriia</taxon>
        <taxon>Flavobacteriales</taxon>
        <taxon>Flavobacteriaceae</taxon>
        <taxon>Psychroflexus</taxon>
    </lineage>
</organism>
<protein>
    <submittedName>
        <fullName evidence="2">Uncharacterized protein</fullName>
    </submittedName>
</protein>
<gene>
    <name evidence="2" type="ORF">GCM10010832_02180</name>
</gene>
<evidence type="ECO:0000256" key="1">
    <source>
        <dbReference type="SAM" id="Phobius"/>
    </source>
</evidence>
<dbReference type="CDD" id="cd12087">
    <property type="entry name" value="TM_EGFR-like"/>
    <property type="match status" value="1"/>
</dbReference>
<feature type="transmembrane region" description="Helical" evidence="1">
    <location>
        <begin position="27"/>
        <end position="45"/>
    </location>
</feature>
<dbReference type="Proteomes" id="UP000599179">
    <property type="component" value="Unassembled WGS sequence"/>
</dbReference>
<sequence length="53" mass="6394">MQSELPKQETLPDDYEFILAEFLSENWFYLVAFVLIVAIVIFYSIHRKQQKNK</sequence>
<reference evidence="3" key="1">
    <citation type="journal article" date="2019" name="Int. J. Syst. Evol. Microbiol.">
        <title>The Global Catalogue of Microorganisms (GCM) 10K type strain sequencing project: providing services to taxonomists for standard genome sequencing and annotation.</title>
        <authorList>
            <consortium name="The Broad Institute Genomics Platform"/>
            <consortium name="The Broad Institute Genome Sequencing Center for Infectious Disease"/>
            <person name="Wu L."/>
            <person name="Ma J."/>
        </authorList>
    </citation>
    <scope>NUCLEOTIDE SEQUENCE [LARGE SCALE GENOMIC DNA]</scope>
    <source>
        <strain evidence="3">CGMCC 1.12931</strain>
    </source>
</reference>
<evidence type="ECO:0000313" key="2">
    <source>
        <dbReference type="EMBL" id="GGE25011.1"/>
    </source>
</evidence>
<comment type="caution">
    <text evidence="2">The sequence shown here is derived from an EMBL/GenBank/DDBJ whole genome shotgun (WGS) entry which is preliminary data.</text>
</comment>
<proteinExistence type="predicted"/>
<keyword evidence="1" id="KW-1133">Transmembrane helix</keyword>
<keyword evidence="1" id="KW-0812">Transmembrane</keyword>
<accession>A0ABQ1SF04</accession>